<evidence type="ECO:0000313" key="8">
    <source>
        <dbReference type="EMBL" id="MDO5986439.1"/>
    </source>
</evidence>
<evidence type="ECO:0000256" key="2">
    <source>
        <dbReference type="ARBA" id="ARBA00023136"/>
    </source>
</evidence>
<dbReference type="PANTHER" id="PTHR30329">
    <property type="entry name" value="STATOR ELEMENT OF FLAGELLAR MOTOR COMPLEX"/>
    <property type="match status" value="1"/>
</dbReference>
<dbReference type="Gene3D" id="1.25.40.10">
    <property type="entry name" value="Tetratricopeptide repeat domain"/>
    <property type="match status" value="1"/>
</dbReference>
<protein>
    <submittedName>
        <fullName evidence="8">OmpA family protein</fullName>
    </submittedName>
</protein>
<organism evidence="8 9">
    <name type="scientific">Flavivirga amylovorans</name>
    <dbReference type="NCBI Taxonomy" id="870486"/>
    <lineage>
        <taxon>Bacteria</taxon>
        <taxon>Pseudomonadati</taxon>
        <taxon>Bacteroidota</taxon>
        <taxon>Flavobacteriia</taxon>
        <taxon>Flavobacteriales</taxon>
        <taxon>Flavobacteriaceae</taxon>
        <taxon>Flavivirga</taxon>
    </lineage>
</organism>
<name>A0ABT8WYI7_9FLAO</name>
<evidence type="ECO:0000256" key="1">
    <source>
        <dbReference type="ARBA" id="ARBA00004442"/>
    </source>
</evidence>
<dbReference type="InterPro" id="IPR006664">
    <property type="entry name" value="OMP_bac"/>
</dbReference>
<dbReference type="InterPro" id="IPR036737">
    <property type="entry name" value="OmpA-like_sf"/>
</dbReference>
<dbReference type="RefSeq" id="WP_303280954.1">
    <property type="nucleotide sequence ID" value="NZ_BAABCZ010000016.1"/>
</dbReference>
<keyword evidence="6" id="KW-0732">Signal</keyword>
<dbReference type="InterPro" id="IPR011042">
    <property type="entry name" value="6-blade_b-propeller_TolB-like"/>
</dbReference>
<feature type="chain" id="PRO_5046431147" evidence="6">
    <location>
        <begin position="26"/>
        <end position="650"/>
    </location>
</feature>
<feature type="signal peptide" evidence="6">
    <location>
        <begin position="1"/>
        <end position="25"/>
    </location>
</feature>
<dbReference type="Pfam" id="PF07676">
    <property type="entry name" value="PD40"/>
    <property type="match status" value="3"/>
</dbReference>
<dbReference type="InterPro" id="IPR050330">
    <property type="entry name" value="Bact_OuterMem_StrucFunc"/>
</dbReference>
<dbReference type="EMBL" id="JAUOEM010000001">
    <property type="protein sequence ID" value="MDO5986439.1"/>
    <property type="molecule type" value="Genomic_DNA"/>
</dbReference>
<evidence type="ECO:0000256" key="5">
    <source>
        <dbReference type="PROSITE-ProRule" id="PRU00473"/>
    </source>
</evidence>
<dbReference type="SUPFAM" id="SSF49478">
    <property type="entry name" value="Cna protein B-type domain"/>
    <property type="match status" value="1"/>
</dbReference>
<reference evidence="8" key="1">
    <citation type="submission" date="2023-07" db="EMBL/GenBank/DDBJ databases">
        <title>Two novel species in the genus Flavivirga.</title>
        <authorList>
            <person name="Kwon K."/>
        </authorList>
    </citation>
    <scope>NUCLEOTIDE SEQUENCE</scope>
    <source>
        <strain evidence="8">KACC 14157</strain>
    </source>
</reference>
<dbReference type="Gene3D" id="2.120.10.30">
    <property type="entry name" value="TolB, C-terminal domain"/>
    <property type="match status" value="1"/>
</dbReference>
<dbReference type="Pfam" id="PF00691">
    <property type="entry name" value="OmpA"/>
    <property type="match status" value="1"/>
</dbReference>
<evidence type="ECO:0000256" key="3">
    <source>
        <dbReference type="ARBA" id="ARBA00023237"/>
    </source>
</evidence>
<dbReference type="CDD" id="cd07185">
    <property type="entry name" value="OmpA_C-like"/>
    <property type="match status" value="1"/>
</dbReference>
<proteinExistence type="predicted"/>
<dbReference type="SUPFAM" id="SSF82171">
    <property type="entry name" value="DPP6 N-terminal domain-like"/>
    <property type="match status" value="1"/>
</dbReference>
<dbReference type="PANTHER" id="PTHR30329:SF21">
    <property type="entry name" value="LIPOPROTEIN YIAD-RELATED"/>
    <property type="match status" value="1"/>
</dbReference>
<accession>A0ABT8WYI7</accession>
<evidence type="ECO:0000256" key="6">
    <source>
        <dbReference type="SAM" id="SignalP"/>
    </source>
</evidence>
<dbReference type="InterPro" id="IPR006665">
    <property type="entry name" value="OmpA-like"/>
</dbReference>
<dbReference type="InterPro" id="IPR019734">
    <property type="entry name" value="TPR_rpt"/>
</dbReference>
<dbReference type="SUPFAM" id="SSF48452">
    <property type="entry name" value="TPR-like"/>
    <property type="match status" value="1"/>
</dbReference>
<dbReference type="SUPFAM" id="SSF103088">
    <property type="entry name" value="OmpA-like"/>
    <property type="match status" value="1"/>
</dbReference>
<dbReference type="PRINTS" id="PR01021">
    <property type="entry name" value="OMPADOMAIN"/>
</dbReference>
<evidence type="ECO:0000259" key="7">
    <source>
        <dbReference type="PROSITE" id="PS51123"/>
    </source>
</evidence>
<sequence>MKINTLKFKQVLVLVLFMVFQYSFAQPKNAKLVRADKKYNEHEYINATNIYLSVVKSGYESEEVFQKLGNTYYFNANYEEAQKWYEVLMQLNATPEDPIYLLRYSQTLKSLGKNKESEAIYNTFLKRLEDEDLKFSTAKSYLEIIQKNSNRYKIAPASINTEASEYGGTVINNKFVYATAQRSGGFSKTIDTWTGKHFLDFWEANFNEDGTLGKGRKMKNGLNSRFHESSVVYTKDGNTVYFTRSSHTSKTEKGKSQNKNLKIYRATKQDDGDWGNIEDLSINGDTYSTAHPALSPDENILYYTSNQPGGLGETDIYMVTINSNGSFNKPRNMGSAVNTKGRESFPFISKDYELYFSSDGHYGLGGYDVFYIDLKQKVPQMINVGAPINSAVDDFAFFINNETKKGGFSSNRLSGQGSDDIYMFNELKSIKEATRAILTGTVEDEDTQELIANATVVLKDDQGNIIDEVLTNTQGDYSLEYNRYYNHIVEANKESYIGDNEFIKANIEAKKVVRNLKLKRNITPIKNNTDVTDAIDLQPIYFDFNKATIKEVSKIELMKIVAFMKQNPNVKIKVGSHTDSRGNDAYNLALSERRAMVTITFIIKQGIAKNRLLAKGYGEKQLKNNCGNGVKCSKEKHLLNRRSEFIIIKK</sequence>
<dbReference type="Proteomes" id="UP001176891">
    <property type="component" value="Unassembled WGS sequence"/>
</dbReference>
<keyword evidence="3" id="KW-0998">Cell outer membrane</keyword>
<keyword evidence="2 5" id="KW-0472">Membrane</keyword>
<comment type="caution">
    <text evidence="8">The sequence shown here is derived from an EMBL/GenBank/DDBJ whole genome shotgun (WGS) entry which is preliminary data.</text>
</comment>
<keyword evidence="4" id="KW-0802">TPR repeat</keyword>
<gene>
    <name evidence="8" type="ORF">Q4Q39_03380</name>
</gene>
<dbReference type="PROSITE" id="PS50005">
    <property type="entry name" value="TPR"/>
    <property type="match status" value="1"/>
</dbReference>
<keyword evidence="9" id="KW-1185">Reference proteome</keyword>
<comment type="subcellular location">
    <subcellularLocation>
        <location evidence="1">Cell outer membrane</location>
    </subcellularLocation>
</comment>
<dbReference type="InterPro" id="IPR011659">
    <property type="entry name" value="WD40"/>
</dbReference>
<feature type="domain" description="OmpA-like" evidence="7">
    <location>
        <begin position="529"/>
        <end position="650"/>
    </location>
</feature>
<evidence type="ECO:0000256" key="4">
    <source>
        <dbReference type="PROSITE-ProRule" id="PRU00339"/>
    </source>
</evidence>
<feature type="repeat" description="TPR" evidence="4">
    <location>
        <begin position="62"/>
        <end position="95"/>
    </location>
</feature>
<dbReference type="Gene3D" id="3.30.1330.60">
    <property type="entry name" value="OmpA-like domain"/>
    <property type="match status" value="1"/>
</dbReference>
<dbReference type="PROSITE" id="PS51123">
    <property type="entry name" value="OMPA_2"/>
    <property type="match status" value="1"/>
</dbReference>
<evidence type="ECO:0000313" key="9">
    <source>
        <dbReference type="Proteomes" id="UP001176891"/>
    </source>
</evidence>
<dbReference type="InterPro" id="IPR011990">
    <property type="entry name" value="TPR-like_helical_dom_sf"/>
</dbReference>